<feature type="domain" description="DDE Tnp4" evidence="4">
    <location>
        <begin position="236"/>
        <end position="329"/>
    </location>
</feature>
<proteinExistence type="predicted"/>
<gene>
    <name evidence="5" type="ORF">MCOR_42407</name>
</gene>
<sequence>MNNVNYDGINKLYENCFRYKSKNEMNDCLDYKTVKLQDGHGTKKRRTKKPKWCDRLTVLWNKVCEAEKDVVKCKITSRKREFKDVFVMKRKDFGREAKRHYWRNKVNGNGGNMLRTYRTFKTSIHTKDYMHRRAYSHIRNGAAPIRIETARFERLSLHQRTCETDGAPTEQNPFQKLNLGYESQTTPGRRKLSRQEPESRKRKRLLEESSSTEISVNINQTEGPSNSELLPEAFCDFNVGDEVMADRGFTIVDFLFPRRVKLNIPAYTKCKPQLSNEDVTTTRRIAHVRIHVERAIRKLKVFKVLSGTVTVSSLKNFDDILIVCSALVNLRSDLIRDVNVDTD</sequence>
<evidence type="ECO:0000256" key="2">
    <source>
        <dbReference type="ARBA" id="ARBA00022723"/>
    </source>
</evidence>
<name>A0A6J8DLR9_MYTCO</name>
<keyword evidence="6" id="KW-1185">Reference proteome</keyword>
<reference evidence="5 6" key="1">
    <citation type="submission" date="2020-06" db="EMBL/GenBank/DDBJ databases">
        <authorList>
            <person name="Li R."/>
            <person name="Bekaert M."/>
        </authorList>
    </citation>
    <scope>NUCLEOTIDE SEQUENCE [LARGE SCALE GENOMIC DNA]</scope>
    <source>
        <strain evidence="6">wild</strain>
    </source>
</reference>
<evidence type="ECO:0000256" key="1">
    <source>
        <dbReference type="ARBA" id="ARBA00001968"/>
    </source>
</evidence>
<feature type="compositionally biased region" description="Polar residues" evidence="3">
    <location>
        <begin position="208"/>
        <end position="227"/>
    </location>
</feature>
<dbReference type="Pfam" id="PF13359">
    <property type="entry name" value="DDE_Tnp_4"/>
    <property type="match status" value="1"/>
</dbReference>
<evidence type="ECO:0000313" key="6">
    <source>
        <dbReference type="Proteomes" id="UP000507470"/>
    </source>
</evidence>
<evidence type="ECO:0000259" key="4">
    <source>
        <dbReference type="Pfam" id="PF13359"/>
    </source>
</evidence>
<accession>A0A6J8DLR9</accession>
<keyword evidence="2" id="KW-0479">Metal-binding</keyword>
<organism evidence="5 6">
    <name type="scientific">Mytilus coruscus</name>
    <name type="common">Sea mussel</name>
    <dbReference type="NCBI Taxonomy" id="42192"/>
    <lineage>
        <taxon>Eukaryota</taxon>
        <taxon>Metazoa</taxon>
        <taxon>Spiralia</taxon>
        <taxon>Lophotrochozoa</taxon>
        <taxon>Mollusca</taxon>
        <taxon>Bivalvia</taxon>
        <taxon>Autobranchia</taxon>
        <taxon>Pteriomorphia</taxon>
        <taxon>Mytilida</taxon>
        <taxon>Mytiloidea</taxon>
        <taxon>Mytilidae</taxon>
        <taxon>Mytilinae</taxon>
        <taxon>Mytilus</taxon>
    </lineage>
</organism>
<comment type="cofactor">
    <cofactor evidence="1">
        <name>a divalent metal cation</name>
        <dbReference type="ChEBI" id="CHEBI:60240"/>
    </cofactor>
</comment>
<dbReference type="Proteomes" id="UP000507470">
    <property type="component" value="Unassembled WGS sequence"/>
</dbReference>
<dbReference type="OrthoDB" id="10225599at2759"/>
<dbReference type="PANTHER" id="PTHR23080:SF143">
    <property type="entry name" value="SI:DKEY-56D12.4"/>
    <property type="match status" value="1"/>
</dbReference>
<evidence type="ECO:0000313" key="5">
    <source>
        <dbReference type="EMBL" id="CAC5409076.1"/>
    </source>
</evidence>
<dbReference type="EMBL" id="CACVKT020007632">
    <property type="protein sequence ID" value="CAC5409076.1"/>
    <property type="molecule type" value="Genomic_DNA"/>
</dbReference>
<dbReference type="InterPro" id="IPR027806">
    <property type="entry name" value="HARBI1_dom"/>
</dbReference>
<feature type="region of interest" description="Disordered" evidence="3">
    <location>
        <begin position="161"/>
        <end position="227"/>
    </location>
</feature>
<evidence type="ECO:0000256" key="3">
    <source>
        <dbReference type="SAM" id="MobiDB-lite"/>
    </source>
</evidence>
<feature type="compositionally biased region" description="Polar residues" evidence="3">
    <location>
        <begin position="169"/>
        <end position="187"/>
    </location>
</feature>
<dbReference type="AlphaFoldDB" id="A0A6J8DLR9"/>
<dbReference type="GO" id="GO:0046872">
    <property type="term" value="F:metal ion binding"/>
    <property type="evidence" value="ECO:0007669"/>
    <property type="project" value="UniProtKB-KW"/>
</dbReference>
<protein>
    <recommendedName>
        <fullName evidence="4">DDE Tnp4 domain-containing protein</fullName>
    </recommendedName>
</protein>
<dbReference type="PANTHER" id="PTHR23080">
    <property type="entry name" value="THAP DOMAIN PROTEIN"/>
    <property type="match status" value="1"/>
</dbReference>